<dbReference type="GO" id="GO:0015562">
    <property type="term" value="F:efflux transmembrane transporter activity"/>
    <property type="evidence" value="ECO:0007669"/>
    <property type="project" value="InterPro"/>
</dbReference>
<organism evidence="9 10">
    <name type="scientific">Algoriphagus faecimaris</name>
    <dbReference type="NCBI Taxonomy" id="686796"/>
    <lineage>
        <taxon>Bacteria</taxon>
        <taxon>Pseudomonadati</taxon>
        <taxon>Bacteroidota</taxon>
        <taxon>Cytophagia</taxon>
        <taxon>Cytophagales</taxon>
        <taxon>Cyclobacteriaceae</taxon>
        <taxon>Algoriphagus</taxon>
    </lineage>
</organism>
<evidence type="ECO:0000256" key="6">
    <source>
        <dbReference type="ARBA" id="ARBA00023136"/>
    </source>
</evidence>
<evidence type="ECO:0000256" key="5">
    <source>
        <dbReference type="ARBA" id="ARBA00022692"/>
    </source>
</evidence>
<dbReference type="RefSeq" id="WP_087939132.1">
    <property type="nucleotide sequence ID" value="NZ_FNAC01000003.1"/>
</dbReference>
<protein>
    <submittedName>
        <fullName evidence="9">Outer membrane protein</fullName>
    </submittedName>
</protein>
<dbReference type="PANTHER" id="PTHR30026:SF20">
    <property type="entry name" value="OUTER MEMBRANE PROTEIN TOLC"/>
    <property type="match status" value="1"/>
</dbReference>
<dbReference type="InterPro" id="IPR051906">
    <property type="entry name" value="TolC-like"/>
</dbReference>
<keyword evidence="5" id="KW-0812">Transmembrane</keyword>
<evidence type="ECO:0000256" key="2">
    <source>
        <dbReference type="ARBA" id="ARBA00007613"/>
    </source>
</evidence>
<evidence type="ECO:0000313" key="9">
    <source>
        <dbReference type="EMBL" id="SDC65793.1"/>
    </source>
</evidence>
<dbReference type="AlphaFoldDB" id="A0A1G6ND99"/>
<evidence type="ECO:0000256" key="4">
    <source>
        <dbReference type="ARBA" id="ARBA00022452"/>
    </source>
</evidence>
<accession>A0A1G6ND99</accession>
<dbReference type="PANTHER" id="PTHR30026">
    <property type="entry name" value="OUTER MEMBRANE PROTEIN TOLC"/>
    <property type="match status" value="1"/>
</dbReference>
<keyword evidence="6" id="KW-0472">Membrane</keyword>
<keyword evidence="4" id="KW-1134">Transmembrane beta strand</keyword>
<dbReference type="Proteomes" id="UP000199060">
    <property type="component" value="Unassembled WGS sequence"/>
</dbReference>
<dbReference type="GO" id="GO:0009279">
    <property type="term" value="C:cell outer membrane"/>
    <property type="evidence" value="ECO:0007669"/>
    <property type="project" value="UniProtKB-SubCell"/>
</dbReference>
<dbReference type="Pfam" id="PF02321">
    <property type="entry name" value="OEP"/>
    <property type="match status" value="2"/>
</dbReference>
<gene>
    <name evidence="9" type="ORF">SAMN04488104_100379</name>
</gene>
<dbReference type="EMBL" id="FNAC01000003">
    <property type="protein sequence ID" value="SDC65793.1"/>
    <property type="molecule type" value="Genomic_DNA"/>
</dbReference>
<feature type="chain" id="PRO_5011758095" evidence="8">
    <location>
        <begin position="21"/>
        <end position="442"/>
    </location>
</feature>
<dbReference type="InterPro" id="IPR003423">
    <property type="entry name" value="OMP_efflux"/>
</dbReference>
<evidence type="ECO:0000313" key="10">
    <source>
        <dbReference type="Proteomes" id="UP000199060"/>
    </source>
</evidence>
<evidence type="ECO:0000256" key="1">
    <source>
        <dbReference type="ARBA" id="ARBA00004442"/>
    </source>
</evidence>
<evidence type="ECO:0000256" key="7">
    <source>
        <dbReference type="ARBA" id="ARBA00023237"/>
    </source>
</evidence>
<keyword evidence="3" id="KW-0813">Transport</keyword>
<dbReference type="STRING" id="686796.SAMN04488104_100379"/>
<evidence type="ECO:0000256" key="3">
    <source>
        <dbReference type="ARBA" id="ARBA00022448"/>
    </source>
</evidence>
<dbReference type="GO" id="GO:1990281">
    <property type="term" value="C:efflux pump complex"/>
    <property type="evidence" value="ECO:0007669"/>
    <property type="project" value="TreeGrafter"/>
</dbReference>
<feature type="signal peptide" evidence="8">
    <location>
        <begin position="1"/>
        <end position="20"/>
    </location>
</feature>
<evidence type="ECO:0000256" key="8">
    <source>
        <dbReference type="SAM" id="SignalP"/>
    </source>
</evidence>
<proteinExistence type="inferred from homology"/>
<keyword evidence="8" id="KW-0732">Signal</keyword>
<comment type="subcellular location">
    <subcellularLocation>
        <location evidence="1">Cell outer membrane</location>
    </subcellularLocation>
</comment>
<comment type="similarity">
    <text evidence="2">Belongs to the outer membrane factor (OMF) (TC 1.B.17) family.</text>
</comment>
<dbReference type="SUPFAM" id="SSF56954">
    <property type="entry name" value="Outer membrane efflux proteins (OEP)"/>
    <property type="match status" value="1"/>
</dbReference>
<dbReference type="Gene3D" id="1.20.1600.10">
    <property type="entry name" value="Outer membrane efflux proteins (OEP)"/>
    <property type="match status" value="1"/>
</dbReference>
<keyword evidence="10" id="KW-1185">Reference proteome</keyword>
<keyword evidence="7" id="KW-0998">Cell outer membrane</keyword>
<name>A0A1G6ND99_9BACT</name>
<reference evidence="10" key="1">
    <citation type="submission" date="2016-10" db="EMBL/GenBank/DDBJ databases">
        <authorList>
            <person name="Varghese N."/>
            <person name="Submissions S."/>
        </authorList>
    </citation>
    <scope>NUCLEOTIDE SEQUENCE [LARGE SCALE GENOMIC DNA]</scope>
    <source>
        <strain evidence="10">DSM 23095</strain>
    </source>
</reference>
<dbReference type="GO" id="GO:0015288">
    <property type="term" value="F:porin activity"/>
    <property type="evidence" value="ECO:0007669"/>
    <property type="project" value="TreeGrafter"/>
</dbReference>
<sequence>MKKFNLILVLLFLCIGKLQAQDTLLLDFDEAVEYALKANLDFQILNNNQEVLEHERKAALFARFPSANINSNFARQNGQQFQQVEGEIVVTNVTNEIISGGLSVNVPVFNSGRRILESQAAKMALEAGENGLKRARQQVVFDVAQRYLQVLLDQELVRISRENLDNQKQQLLQIEGFVDAGIRTISDLYNQQSEVARLESVLVDARITLENDLWSLTEYLQLETGIVPRLQPVTVEGLDGFTFADDSLSTLVNLAMENRIDRSQQELLVTAAKKSIQASKAMYYPRLNAFFNYNTFFTSLDSRSPSEQLLRIYPQNTIGINLAIPIFNNWQTKLAVVRARVNYQNETLREEALDRRIFQDVKLAHQNYQAALEKFHNAEVQVNAADEAYTAVSERFRLGLSNFVDLATANQQLVAAQSDQAQAVFSLYFQETLMRFALGIIE</sequence>
<dbReference type="OrthoDB" id="9811587at2"/>